<dbReference type="EMBL" id="BOMG01000071">
    <property type="protein sequence ID" value="GID57336.1"/>
    <property type="molecule type" value="Genomic_DNA"/>
</dbReference>
<organism evidence="2 3">
    <name type="scientific">Actinoplanes couchii</name>
    <dbReference type="NCBI Taxonomy" id="403638"/>
    <lineage>
        <taxon>Bacteria</taxon>
        <taxon>Bacillati</taxon>
        <taxon>Actinomycetota</taxon>
        <taxon>Actinomycetes</taxon>
        <taxon>Micromonosporales</taxon>
        <taxon>Micromonosporaceae</taxon>
        <taxon>Actinoplanes</taxon>
    </lineage>
</organism>
<protein>
    <recommendedName>
        <fullName evidence="4">Adhesin domain-containing protein</fullName>
    </recommendedName>
</protein>
<feature type="region of interest" description="Disordered" evidence="1">
    <location>
        <begin position="1"/>
        <end position="34"/>
    </location>
</feature>
<evidence type="ECO:0008006" key="4">
    <source>
        <dbReference type="Google" id="ProtNLM"/>
    </source>
</evidence>
<name>A0ABQ3XFR8_9ACTN</name>
<dbReference type="Proteomes" id="UP000612282">
    <property type="component" value="Unassembled WGS sequence"/>
</dbReference>
<gene>
    <name evidence="2" type="ORF">Aco03nite_057400</name>
</gene>
<keyword evidence="3" id="KW-1185">Reference proteome</keyword>
<proteinExistence type="predicted"/>
<reference evidence="2 3" key="1">
    <citation type="submission" date="2021-01" db="EMBL/GenBank/DDBJ databases">
        <title>Whole genome shotgun sequence of Actinoplanes couchii NBRC 106145.</title>
        <authorList>
            <person name="Komaki H."/>
            <person name="Tamura T."/>
        </authorList>
    </citation>
    <scope>NUCLEOTIDE SEQUENCE [LARGE SCALE GENOMIC DNA]</scope>
    <source>
        <strain evidence="2 3">NBRC 106145</strain>
    </source>
</reference>
<evidence type="ECO:0000313" key="3">
    <source>
        <dbReference type="Proteomes" id="UP000612282"/>
    </source>
</evidence>
<accession>A0ABQ3XFR8</accession>
<feature type="region of interest" description="Disordered" evidence="1">
    <location>
        <begin position="110"/>
        <end position="153"/>
    </location>
</feature>
<feature type="compositionally biased region" description="Pro residues" evidence="1">
    <location>
        <begin position="132"/>
        <end position="150"/>
    </location>
</feature>
<comment type="caution">
    <text evidence="2">The sequence shown here is derived from an EMBL/GenBank/DDBJ whole genome shotgun (WGS) entry which is preliminary data.</text>
</comment>
<evidence type="ECO:0000313" key="2">
    <source>
        <dbReference type="EMBL" id="GID57336.1"/>
    </source>
</evidence>
<evidence type="ECO:0000256" key="1">
    <source>
        <dbReference type="SAM" id="MobiDB-lite"/>
    </source>
</evidence>
<sequence>MDSPTPDATEKTDIPDISEFWPDAPHRVGPQPDHIELDGVEATRTGPAWQPRVENRPTVEISTGRPTIELHMVGRPPAARPKRPVNRTMALVLAGLLAAGTVAWFARGSSPDEPAGVSANPSAPILVEPDQPDQPDPNPPVAIEPQPSAPEAPQEATFELANGVTELNVTIGDTGTEAWFTATAPNGAAVKPRAEFGDDGVKLFVDKVADEGSARVDVLLSPGVAWSVRMRGGVKTGTFDLTGGRVDRIDLLGGAAAIDIALPEQDAVVPVQMSGGVNDWRIRTADQIPVRATLRNGAGTVVLYGDRTQGVNRGSVLTATDGNGGLDVIADEGVGTLTVSAA</sequence>